<evidence type="ECO:0000313" key="3">
    <source>
        <dbReference type="Proteomes" id="UP000828390"/>
    </source>
</evidence>
<dbReference type="EMBL" id="JAIWYP010000011">
    <property type="protein sequence ID" value="KAH3734276.1"/>
    <property type="molecule type" value="Genomic_DNA"/>
</dbReference>
<comment type="caution">
    <text evidence="2">The sequence shown here is derived from an EMBL/GenBank/DDBJ whole genome shotgun (WGS) entry which is preliminary data.</text>
</comment>
<keyword evidence="1" id="KW-0732">Signal</keyword>
<accession>A0A9D4HX71</accession>
<organism evidence="2 3">
    <name type="scientific">Dreissena polymorpha</name>
    <name type="common">Zebra mussel</name>
    <name type="synonym">Mytilus polymorpha</name>
    <dbReference type="NCBI Taxonomy" id="45954"/>
    <lineage>
        <taxon>Eukaryota</taxon>
        <taxon>Metazoa</taxon>
        <taxon>Spiralia</taxon>
        <taxon>Lophotrochozoa</taxon>
        <taxon>Mollusca</taxon>
        <taxon>Bivalvia</taxon>
        <taxon>Autobranchia</taxon>
        <taxon>Heteroconchia</taxon>
        <taxon>Euheterodonta</taxon>
        <taxon>Imparidentia</taxon>
        <taxon>Neoheterodontei</taxon>
        <taxon>Myida</taxon>
        <taxon>Dreissenoidea</taxon>
        <taxon>Dreissenidae</taxon>
        <taxon>Dreissena</taxon>
    </lineage>
</organism>
<feature type="chain" id="PRO_5039481869" evidence="1">
    <location>
        <begin position="25"/>
        <end position="53"/>
    </location>
</feature>
<protein>
    <submittedName>
        <fullName evidence="2">Uncharacterized protein</fullName>
    </submittedName>
</protein>
<feature type="signal peptide" evidence="1">
    <location>
        <begin position="1"/>
        <end position="24"/>
    </location>
</feature>
<reference evidence="2" key="1">
    <citation type="journal article" date="2019" name="bioRxiv">
        <title>The Genome of the Zebra Mussel, Dreissena polymorpha: A Resource for Invasive Species Research.</title>
        <authorList>
            <person name="McCartney M.A."/>
            <person name="Auch B."/>
            <person name="Kono T."/>
            <person name="Mallez S."/>
            <person name="Zhang Y."/>
            <person name="Obille A."/>
            <person name="Becker A."/>
            <person name="Abrahante J.E."/>
            <person name="Garbe J."/>
            <person name="Badalamenti J.P."/>
            <person name="Herman A."/>
            <person name="Mangelson H."/>
            <person name="Liachko I."/>
            <person name="Sullivan S."/>
            <person name="Sone E.D."/>
            <person name="Koren S."/>
            <person name="Silverstein K.A.T."/>
            <person name="Beckman K.B."/>
            <person name="Gohl D.M."/>
        </authorList>
    </citation>
    <scope>NUCLEOTIDE SEQUENCE</scope>
    <source>
        <strain evidence="2">Duluth1</strain>
        <tissue evidence="2">Whole animal</tissue>
    </source>
</reference>
<proteinExistence type="predicted"/>
<evidence type="ECO:0000313" key="2">
    <source>
        <dbReference type="EMBL" id="KAH3734276.1"/>
    </source>
</evidence>
<keyword evidence="3" id="KW-1185">Reference proteome</keyword>
<evidence type="ECO:0000256" key="1">
    <source>
        <dbReference type="SAM" id="SignalP"/>
    </source>
</evidence>
<dbReference type="AlphaFoldDB" id="A0A9D4HX71"/>
<name>A0A9D4HX71_DREPO</name>
<gene>
    <name evidence="2" type="ORF">DPMN_040715</name>
</gene>
<dbReference type="Proteomes" id="UP000828390">
    <property type="component" value="Unassembled WGS sequence"/>
</dbReference>
<reference evidence="2" key="2">
    <citation type="submission" date="2020-11" db="EMBL/GenBank/DDBJ databases">
        <authorList>
            <person name="McCartney M.A."/>
            <person name="Auch B."/>
            <person name="Kono T."/>
            <person name="Mallez S."/>
            <person name="Becker A."/>
            <person name="Gohl D.M."/>
            <person name="Silverstein K.A.T."/>
            <person name="Koren S."/>
            <person name="Bechman K.B."/>
            <person name="Herman A."/>
            <person name="Abrahante J.E."/>
            <person name="Garbe J."/>
        </authorList>
    </citation>
    <scope>NUCLEOTIDE SEQUENCE</scope>
    <source>
        <strain evidence="2">Duluth1</strain>
        <tissue evidence="2">Whole animal</tissue>
    </source>
</reference>
<sequence length="53" mass="5673">MVFLILGQFDIWFLILCNVGSSDTSESANVAGLLVVLELVEGSSSDSFSTITF</sequence>